<proteinExistence type="predicted"/>
<evidence type="ECO:0000313" key="1">
    <source>
        <dbReference type="EMBL" id="JAD79544.1"/>
    </source>
</evidence>
<protein>
    <submittedName>
        <fullName evidence="1">Uncharacterized protein</fullName>
    </submittedName>
</protein>
<reference evidence="1" key="2">
    <citation type="journal article" date="2015" name="Data Brief">
        <title>Shoot transcriptome of the giant reed, Arundo donax.</title>
        <authorList>
            <person name="Barrero R.A."/>
            <person name="Guerrero F.D."/>
            <person name="Moolhuijzen P."/>
            <person name="Goolsby J.A."/>
            <person name="Tidwell J."/>
            <person name="Bellgard S.E."/>
            <person name="Bellgard M.I."/>
        </authorList>
    </citation>
    <scope>NUCLEOTIDE SEQUENCE</scope>
    <source>
        <tissue evidence="1">Shoot tissue taken approximately 20 cm above the soil surface</tissue>
    </source>
</reference>
<organism evidence="1">
    <name type="scientific">Arundo donax</name>
    <name type="common">Giant reed</name>
    <name type="synonym">Donax arundinaceus</name>
    <dbReference type="NCBI Taxonomy" id="35708"/>
    <lineage>
        <taxon>Eukaryota</taxon>
        <taxon>Viridiplantae</taxon>
        <taxon>Streptophyta</taxon>
        <taxon>Embryophyta</taxon>
        <taxon>Tracheophyta</taxon>
        <taxon>Spermatophyta</taxon>
        <taxon>Magnoliopsida</taxon>
        <taxon>Liliopsida</taxon>
        <taxon>Poales</taxon>
        <taxon>Poaceae</taxon>
        <taxon>PACMAD clade</taxon>
        <taxon>Arundinoideae</taxon>
        <taxon>Arundineae</taxon>
        <taxon>Arundo</taxon>
    </lineage>
</organism>
<sequence length="36" mass="4042">MGLHARSYPPSGRTLQTLNEVCCKHMLKLQLNSSLN</sequence>
<dbReference type="EMBL" id="GBRH01218351">
    <property type="protein sequence ID" value="JAD79544.1"/>
    <property type="molecule type" value="Transcribed_RNA"/>
</dbReference>
<reference evidence="1" key="1">
    <citation type="submission" date="2014-09" db="EMBL/GenBank/DDBJ databases">
        <authorList>
            <person name="Magalhaes I.L.F."/>
            <person name="Oliveira U."/>
            <person name="Santos F.R."/>
            <person name="Vidigal T.H.D.A."/>
            <person name="Brescovit A.D."/>
            <person name="Santos A.J."/>
        </authorList>
    </citation>
    <scope>NUCLEOTIDE SEQUENCE</scope>
    <source>
        <tissue evidence="1">Shoot tissue taken approximately 20 cm above the soil surface</tissue>
    </source>
</reference>
<accession>A0A0A9CT82</accession>
<dbReference type="AlphaFoldDB" id="A0A0A9CT82"/>
<name>A0A0A9CT82_ARUDO</name>